<comment type="caution">
    <text evidence="1">The sequence shown here is derived from an EMBL/GenBank/DDBJ whole genome shotgun (WGS) entry which is preliminary data.</text>
</comment>
<dbReference type="InParanoid" id="A0A1Y2F677"/>
<keyword evidence="2" id="KW-1185">Reference proteome</keyword>
<proteinExistence type="predicted"/>
<name>A0A1Y2F677_9BASI</name>
<evidence type="ECO:0000313" key="2">
    <source>
        <dbReference type="Proteomes" id="UP000193467"/>
    </source>
</evidence>
<organism evidence="1 2">
    <name type="scientific">Leucosporidium creatinivorum</name>
    <dbReference type="NCBI Taxonomy" id="106004"/>
    <lineage>
        <taxon>Eukaryota</taxon>
        <taxon>Fungi</taxon>
        <taxon>Dikarya</taxon>
        <taxon>Basidiomycota</taxon>
        <taxon>Pucciniomycotina</taxon>
        <taxon>Microbotryomycetes</taxon>
        <taxon>Leucosporidiales</taxon>
        <taxon>Leucosporidium</taxon>
    </lineage>
</organism>
<dbReference type="Proteomes" id="UP000193467">
    <property type="component" value="Unassembled WGS sequence"/>
</dbReference>
<sequence>MDYSGAEHALSVKRADALLARTKKLGSLSSPSRTSPPLKLPPSPLFPPWPEMTSAELPFSLASPPSAPCLPVELLAQIVEEAGGDRDDDYRHYRLCLLCLTSKSILPFARQAVYRNISVFFVEKYSSKYSSPQPTFSFNDDPLKAESVWLAYDGKSLEATLSRAPHLAQLVTGLNLIIRTDEQSAIHHPRQSAKRFFRLCPNLTALRSFRTWPEEAAAVVAELLEIGPDLVELKRLELSNGCESDLEIDEIEQNNISFEMFAFKLSSLQVNEGSRGPISSDASPHFPQLSVLSHLKLYLVWDDHEDEEYIFDDQLIETLPKCTRLQILELAGSPLPRSQVARLPLQLHSIRFKVEPDWGSIDILLLDGLRGALRQLVIEKTRWYANWEVLGAEYGWQVECFGGKVVLAR</sequence>
<protein>
    <submittedName>
        <fullName evidence="1">Uncharacterized protein</fullName>
    </submittedName>
</protein>
<reference evidence="1 2" key="1">
    <citation type="submission" date="2016-07" db="EMBL/GenBank/DDBJ databases">
        <title>Pervasive Adenine N6-methylation of Active Genes in Fungi.</title>
        <authorList>
            <consortium name="DOE Joint Genome Institute"/>
            <person name="Mondo S.J."/>
            <person name="Dannebaum R.O."/>
            <person name="Kuo R.C."/>
            <person name="Labutti K."/>
            <person name="Haridas S."/>
            <person name="Kuo A."/>
            <person name="Salamov A."/>
            <person name="Ahrendt S.R."/>
            <person name="Lipzen A."/>
            <person name="Sullivan W."/>
            <person name="Andreopoulos W.B."/>
            <person name="Clum A."/>
            <person name="Lindquist E."/>
            <person name="Daum C."/>
            <person name="Ramamoorthy G.K."/>
            <person name="Gryganskyi A."/>
            <person name="Culley D."/>
            <person name="Magnuson J.K."/>
            <person name="James T.Y."/>
            <person name="O'Malley M.A."/>
            <person name="Stajich J.E."/>
            <person name="Spatafora J.W."/>
            <person name="Visel A."/>
            <person name="Grigoriev I.V."/>
        </authorList>
    </citation>
    <scope>NUCLEOTIDE SEQUENCE [LARGE SCALE GENOMIC DNA]</scope>
    <source>
        <strain evidence="1 2">62-1032</strain>
    </source>
</reference>
<evidence type="ECO:0000313" key="1">
    <source>
        <dbReference type="EMBL" id="ORY78445.1"/>
    </source>
</evidence>
<dbReference type="AlphaFoldDB" id="A0A1Y2F677"/>
<accession>A0A1Y2F677</accession>
<gene>
    <name evidence="1" type="ORF">BCR35DRAFT_352944</name>
</gene>
<dbReference type="EMBL" id="MCGR01000029">
    <property type="protein sequence ID" value="ORY78445.1"/>
    <property type="molecule type" value="Genomic_DNA"/>
</dbReference>